<evidence type="ECO:0000259" key="5">
    <source>
        <dbReference type="PROSITE" id="PS01124"/>
    </source>
</evidence>
<feature type="domain" description="HTH araC/xylS-type" evidence="5">
    <location>
        <begin position="159"/>
        <end position="256"/>
    </location>
</feature>
<dbReference type="InterPro" id="IPR018060">
    <property type="entry name" value="HTH_AraC"/>
</dbReference>
<dbReference type="Proteomes" id="UP000075418">
    <property type="component" value="Unassembled WGS sequence"/>
</dbReference>
<evidence type="ECO:0000256" key="1">
    <source>
        <dbReference type="ARBA" id="ARBA00023015"/>
    </source>
</evidence>
<dbReference type="RefSeq" id="WP_061853883.1">
    <property type="nucleotide sequence ID" value="NZ_LUGM01000002.1"/>
</dbReference>
<evidence type="ECO:0000313" key="6">
    <source>
        <dbReference type="EMBL" id="KYH13652.1"/>
    </source>
</evidence>
<keyword evidence="1" id="KW-0805">Transcription regulation</keyword>
<name>A0A151A2T4_9STAP</name>
<dbReference type="PANTHER" id="PTHR46796">
    <property type="entry name" value="HTH-TYPE TRANSCRIPTIONAL ACTIVATOR RHAS-RELATED"/>
    <property type="match status" value="1"/>
</dbReference>
<keyword evidence="4" id="KW-0804">Transcription</keyword>
<organism evidence="6 7">
    <name type="scientific">Staphylococcus kloosii</name>
    <dbReference type="NCBI Taxonomy" id="29384"/>
    <lineage>
        <taxon>Bacteria</taxon>
        <taxon>Bacillati</taxon>
        <taxon>Bacillota</taxon>
        <taxon>Bacilli</taxon>
        <taxon>Bacillales</taxon>
        <taxon>Staphylococcaceae</taxon>
        <taxon>Staphylococcus</taxon>
    </lineage>
</organism>
<protein>
    <submittedName>
        <fullName evidence="6">AraC family transcriptional regulator</fullName>
    </submittedName>
</protein>
<reference evidence="6 7" key="1">
    <citation type="submission" date="2016-02" db="EMBL/GenBank/DDBJ databases">
        <title>Draft genome sequence of hydrocarbon degrading Staphylococcus saprophyticus Strain CNV2, isolated from crude-oil contaminated soil from Noonmati Oil Refinery, Guwahati, Assam, India.</title>
        <authorList>
            <person name="Mukherjee A."/>
            <person name="Chettri B."/>
            <person name="Langpoklakpam J."/>
            <person name="Singh A.K."/>
            <person name="Chattopadhyay D.J."/>
        </authorList>
    </citation>
    <scope>NUCLEOTIDE SEQUENCE [LARGE SCALE GENOMIC DNA]</scope>
    <source>
        <strain evidence="6 7">CNV2</strain>
    </source>
</reference>
<keyword evidence="2" id="KW-0238">DNA-binding</keyword>
<evidence type="ECO:0000256" key="2">
    <source>
        <dbReference type="ARBA" id="ARBA00023125"/>
    </source>
</evidence>
<evidence type="ECO:0000256" key="4">
    <source>
        <dbReference type="ARBA" id="ARBA00023163"/>
    </source>
</evidence>
<gene>
    <name evidence="6" type="ORF">A0131_02360</name>
</gene>
<dbReference type="Pfam" id="PF12833">
    <property type="entry name" value="HTH_18"/>
    <property type="match status" value="1"/>
</dbReference>
<sequence length="258" mass="30377">MNEFIFKNAINITALHAKFDDFMYKTHAHQEYAIGVTLNGIQAYNLKNDFILSHSDGIMFFNPEENHDGMAYNGQTLEYVMLYIKPDQLLEASNLNQLYQFEKPIIYDENIKSNILRLASAIFNEESDDVCYGLFLKLIDSLQVDSTHLFSQFEDNKLSLAQEIIKQQLTEKLNIDNIAQQLGMSKYQFIRFFKRQCGITPYQYYINYKVEKAKHIIETYRDVYWAIAECGFVDLAHLNKCFKYRYGVTAHQYMSQFR</sequence>
<dbReference type="PROSITE" id="PS00041">
    <property type="entry name" value="HTH_ARAC_FAMILY_1"/>
    <property type="match status" value="1"/>
</dbReference>
<dbReference type="PROSITE" id="PS01124">
    <property type="entry name" value="HTH_ARAC_FAMILY_2"/>
    <property type="match status" value="1"/>
</dbReference>
<dbReference type="InterPro" id="IPR009057">
    <property type="entry name" value="Homeodomain-like_sf"/>
</dbReference>
<dbReference type="InterPro" id="IPR018062">
    <property type="entry name" value="HTH_AraC-typ_CS"/>
</dbReference>
<evidence type="ECO:0000256" key="3">
    <source>
        <dbReference type="ARBA" id="ARBA00023159"/>
    </source>
</evidence>
<accession>A0A151A2T4</accession>
<keyword evidence="3" id="KW-0010">Activator</keyword>
<dbReference type="PANTHER" id="PTHR46796:SF2">
    <property type="entry name" value="TRANSCRIPTIONAL REGULATORY PROTEIN"/>
    <property type="match status" value="1"/>
</dbReference>
<evidence type="ECO:0000313" key="7">
    <source>
        <dbReference type="Proteomes" id="UP000075418"/>
    </source>
</evidence>
<comment type="caution">
    <text evidence="6">The sequence shown here is derived from an EMBL/GenBank/DDBJ whole genome shotgun (WGS) entry which is preliminary data.</text>
</comment>
<dbReference type="SUPFAM" id="SSF46689">
    <property type="entry name" value="Homeodomain-like"/>
    <property type="match status" value="1"/>
</dbReference>
<dbReference type="EMBL" id="LUGM01000002">
    <property type="protein sequence ID" value="KYH13652.1"/>
    <property type="molecule type" value="Genomic_DNA"/>
</dbReference>
<dbReference type="Pfam" id="PF02311">
    <property type="entry name" value="AraC_binding"/>
    <property type="match status" value="1"/>
</dbReference>
<dbReference type="GO" id="GO:0043565">
    <property type="term" value="F:sequence-specific DNA binding"/>
    <property type="evidence" value="ECO:0007669"/>
    <property type="project" value="InterPro"/>
</dbReference>
<dbReference type="InterPro" id="IPR037923">
    <property type="entry name" value="HTH-like"/>
</dbReference>
<dbReference type="InterPro" id="IPR003313">
    <property type="entry name" value="AraC-bd"/>
</dbReference>
<dbReference type="SUPFAM" id="SSF51215">
    <property type="entry name" value="Regulatory protein AraC"/>
    <property type="match status" value="1"/>
</dbReference>
<dbReference type="SMART" id="SM00342">
    <property type="entry name" value="HTH_ARAC"/>
    <property type="match status" value="1"/>
</dbReference>
<dbReference type="GO" id="GO:0003700">
    <property type="term" value="F:DNA-binding transcription factor activity"/>
    <property type="evidence" value="ECO:0007669"/>
    <property type="project" value="InterPro"/>
</dbReference>
<proteinExistence type="predicted"/>
<dbReference type="AlphaFoldDB" id="A0A151A2T4"/>
<dbReference type="Gene3D" id="1.10.10.60">
    <property type="entry name" value="Homeodomain-like"/>
    <property type="match status" value="2"/>
</dbReference>
<dbReference type="InterPro" id="IPR050204">
    <property type="entry name" value="AraC_XylS_family_regulators"/>
</dbReference>